<organism evidence="2 3">
    <name type="scientific">Jeotgalibaca ciconiae</name>
    <dbReference type="NCBI Taxonomy" id="2496265"/>
    <lineage>
        <taxon>Bacteria</taxon>
        <taxon>Bacillati</taxon>
        <taxon>Bacillota</taxon>
        <taxon>Bacilli</taxon>
        <taxon>Lactobacillales</taxon>
        <taxon>Carnobacteriaceae</taxon>
        <taxon>Jeotgalibaca</taxon>
    </lineage>
</organism>
<evidence type="ECO:0000256" key="1">
    <source>
        <dbReference type="SAM" id="SignalP"/>
    </source>
</evidence>
<accession>A0A3S9HA61</accession>
<evidence type="ECO:0000313" key="2">
    <source>
        <dbReference type="EMBL" id="AZP04214.1"/>
    </source>
</evidence>
<dbReference type="AlphaFoldDB" id="A0A3S9HA61"/>
<dbReference type="Proteomes" id="UP000273326">
    <property type="component" value="Chromosome"/>
</dbReference>
<sequence length="89" mass="10099">MKKKIFVLTAGALLVTAGTTVYAASTQDGNHQSQNQNFYNGEHFHGCLKTEVKESMKEQMGNHQHEMNRFHSNDSYRDYGMMGSLREGK</sequence>
<name>A0A3S9HA61_9LACT</name>
<protein>
    <submittedName>
        <fullName evidence="2">Uncharacterized protein</fullName>
    </submittedName>
</protein>
<dbReference type="EMBL" id="CP034465">
    <property type="protein sequence ID" value="AZP04214.1"/>
    <property type="molecule type" value="Genomic_DNA"/>
</dbReference>
<keyword evidence="3" id="KW-1185">Reference proteome</keyword>
<feature type="chain" id="PRO_5019111267" evidence="1">
    <location>
        <begin position="24"/>
        <end position="89"/>
    </location>
</feature>
<keyword evidence="1" id="KW-0732">Signal</keyword>
<proteinExistence type="predicted"/>
<dbReference type="KEGG" id="jeh:EJN90_05775"/>
<dbReference type="RefSeq" id="WP_126109413.1">
    <property type="nucleotide sequence ID" value="NZ_CP034465.1"/>
</dbReference>
<evidence type="ECO:0000313" key="3">
    <source>
        <dbReference type="Proteomes" id="UP000273326"/>
    </source>
</evidence>
<gene>
    <name evidence="2" type="ORF">EJN90_05775</name>
</gene>
<feature type="signal peptide" evidence="1">
    <location>
        <begin position="1"/>
        <end position="23"/>
    </location>
</feature>
<reference evidence="3" key="1">
    <citation type="submission" date="2018-12" db="EMBL/GenBank/DDBJ databases">
        <title>Complete genome sequencing of Jeotgalibaca sp. H21T32.</title>
        <authorList>
            <person name="Bae J.-W."/>
            <person name="Lee S.-Y."/>
        </authorList>
    </citation>
    <scope>NUCLEOTIDE SEQUENCE [LARGE SCALE GENOMIC DNA]</scope>
    <source>
        <strain evidence="3">H21T32</strain>
    </source>
</reference>